<keyword evidence="6" id="KW-0833">Ubl conjugation pathway</keyword>
<reference evidence="10 11" key="1">
    <citation type="submission" date="2015-03" db="EMBL/GenBank/DDBJ databases">
        <title>RNA-seq based gene annotation and comparative genomics of four Zymoseptoria species reveal species-specific pathogenicity related genes and transposable element activity.</title>
        <authorList>
            <person name="Grandaubert J."/>
            <person name="Bhattacharyya A."/>
            <person name="Stukenbrock E.H."/>
        </authorList>
    </citation>
    <scope>NUCLEOTIDE SEQUENCE [LARGE SCALE GENOMIC DNA]</scope>
    <source>
        <strain evidence="10 11">Zb18110</strain>
    </source>
</reference>
<dbReference type="InterPro" id="IPR058758">
    <property type="entry name" value="UBA_RNF216"/>
</dbReference>
<evidence type="ECO:0000256" key="7">
    <source>
        <dbReference type="ARBA" id="ARBA00022833"/>
    </source>
</evidence>
<dbReference type="PROSITE" id="PS51873">
    <property type="entry name" value="TRIAD"/>
    <property type="match status" value="1"/>
</dbReference>
<dbReference type="InterPro" id="IPR051628">
    <property type="entry name" value="LUBAC_E3_Ligases"/>
</dbReference>
<evidence type="ECO:0000259" key="9">
    <source>
        <dbReference type="PROSITE" id="PS51873"/>
    </source>
</evidence>
<dbReference type="GO" id="GO:0008270">
    <property type="term" value="F:zinc ion binding"/>
    <property type="evidence" value="ECO:0007669"/>
    <property type="project" value="UniProtKB-KW"/>
</dbReference>
<accession>A0A0F4GUT8</accession>
<feature type="domain" description="RING-type" evidence="9">
    <location>
        <begin position="293"/>
        <end position="597"/>
    </location>
</feature>
<feature type="transmembrane region" description="Helical" evidence="8">
    <location>
        <begin position="439"/>
        <end position="466"/>
    </location>
</feature>
<name>A0A0F4GUT8_9PEZI</name>
<evidence type="ECO:0000256" key="2">
    <source>
        <dbReference type="ARBA" id="ARBA00022679"/>
    </source>
</evidence>
<evidence type="ECO:0000256" key="5">
    <source>
        <dbReference type="ARBA" id="ARBA00022771"/>
    </source>
</evidence>
<comment type="pathway">
    <text evidence="1">Protein modification; protein ubiquitination.</text>
</comment>
<sequence>MDHVPPLPRSGRLWKTKADFFRSFRNAANDSSSSNDSTITPLFDPSLLRMEATEPDLADLNAALSALVDVFPDVQPEVFREMLVSVGPDSRLQVVTEHLLQKKAKWVQGRYRIPTKAQTQARSETVKLRKGRRERMRDGLPVPSGPDLEHEDLFRSESYKKAVKHVLYLEFRNLSHSIIKGVLAEQNFSYTLARPVLQQVASKSWRISLSSFWPKRSTSSIADGHPFITWQPTGDAVGQATPALRRTGDEDLDRELYDLFVGPIVSRQKQDRMIADFREASRINEAEAENAEALFDCECCYTSVPFEKIACCDDGCHFLCLDCIRRTVNEALYGQGWSRTADLKRATVRCFAPAAEECTGCMPGELVKRALTQGSDNEDAWHDFQARITTDVLLQCHLPLQRCPFCSYAEIDQVPPARLRHPMAVWRHITTKANPAVQIIFTSFLTLLSIFTLPLIILSLALSLLIPLIPPLRTPFTNSLARIHRARRGFRFHCQSPTCAQVSCTRCTAAWRDPHICFESEKSSLRHAIEASATAAVKRTCPKCMLSFVKASGCNKLVCNCGYTMCYICRQEITSKEGYGHFCQHFRPAGGRCGECERCDLYGDEDEEKAIRTAARKAEELWREKEGGKGKVGGEQEVAKAMVDALVGREGKEWYDVYLDAMLDAVIA</sequence>
<dbReference type="GO" id="GO:0016740">
    <property type="term" value="F:transferase activity"/>
    <property type="evidence" value="ECO:0007669"/>
    <property type="project" value="UniProtKB-KW"/>
</dbReference>
<evidence type="ECO:0000313" key="10">
    <source>
        <dbReference type="EMBL" id="KJY00833.1"/>
    </source>
</evidence>
<gene>
    <name evidence="10" type="ORF">TI39_contig311g00024</name>
</gene>
<comment type="caution">
    <text evidence="10">The sequence shown here is derived from an EMBL/GenBank/DDBJ whole genome shotgun (WGS) entry which is preliminary data.</text>
</comment>
<evidence type="ECO:0000256" key="6">
    <source>
        <dbReference type="ARBA" id="ARBA00022786"/>
    </source>
</evidence>
<keyword evidence="5" id="KW-0863">Zinc-finger</keyword>
<keyword evidence="8" id="KW-1133">Transmembrane helix</keyword>
<dbReference type="Pfam" id="PF26191">
    <property type="entry name" value="RING-HC_RBR_RNF216"/>
    <property type="match status" value="1"/>
</dbReference>
<evidence type="ECO:0000256" key="1">
    <source>
        <dbReference type="ARBA" id="ARBA00004906"/>
    </source>
</evidence>
<keyword evidence="7" id="KW-0862">Zinc</keyword>
<dbReference type="Pfam" id="PF26200">
    <property type="entry name" value="Rcat_RNF216"/>
    <property type="match status" value="1"/>
</dbReference>
<dbReference type="EMBL" id="LAFY01000303">
    <property type="protein sequence ID" value="KJY00833.1"/>
    <property type="molecule type" value="Genomic_DNA"/>
</dbReference>
<dbReference type="Gene3D" id="1.20.120.1750">
    <property type="match status" value="1"/>
</dbReference>
<evidence type="ECO:0000313" key="11">
    <source>
        <dbReference type="Proteomes" id="UP000033647"/>
    </source>
</evidence>
<dbReference type="CDD" id="cd20353">
    <property type="entry name" value="Rcat_RBR_RNF216"/>
    <property type="match status" value="1"/>
</dbReference>
<organism evidence="10 11">
    <name type="scientific">Zymoseptoria brevis</name>
    <dbReference type="NCBI Taxonomy" id="1047168"/>
    <lineage>
        <taxon>Eukaryota</taxon>
        <taxon>Fungi</taxon>
        <taxon>Dikarya</taxon>
        <taxon>Ascomycota</taxon>
        <taxon>Pezizomycotina</taxon>
        <taxon>Dothideomycetes</taxon>
        <taxon>Dothideomycetidae</taxon>
        <taxon>Mycosphaerellales</taxon>
        <taxon>Mycosphaerellaceae</taxon>
        <taxon>Zymoseptoria</taxon>
    </lineage>
</organism>
<dbReference type="Pfam" id="PF26112">
    <property type="entry name" value="UBA_RNF216"/>
    <property type="match status" value="1"/>
</dbReference>
<evidence type="ECO:0000256" key="4">
    <source>
        <dbReference type="ARBA" id="ARBA00022737"/>
    </source>
</evidence>
<evidence type="ECO:0000256" key="3">
    <source>
        <dbReference type="ARBA" id="ARBA00022723"/>
    </source>
</evidence>
<keyword evidence="2" id="KW-0808">Transferase</keyword>
<keyword evidence="8" id="KW-0472">Membrane</keyword>
<dbReference type="AlphaFoldDB" id="A0A0F4GUT8"/>
<dbReference type="STRING" id="1047168.A0A0F4GUT8"/>
<dbReference type="Proteomes" id="UP000033647">
    <property type="component" value="Unassembled WGS sequence"/>
</dbReference>
<keyword evidence="3" id="KW-0479">Metal-binding</keyword>
<keyword evidence="11" id="KW-1185">Reference proteome</keyword>
<evidence type="ECO:0000256" key="8">
    <source>
        <dbReference type="SAM" id="Phobius"/>
    </source>
</evidence>
<dbReference type="InterPro" id="IPR047544">
    <property type="entry name" value="RING-HC_RBR_RNF216"/>
</dbReference>
<protein>
    <recommendedName>
        <fullName evidence="9">RING-type domain-containing protein</fullName>
    </recommendedName>
</protein>
<dbReference type="PANTHER" id="PTHR22770:SF42">
    <property type="entry name" value="FINGER PROTEIN (ZIN), PUTATIVE (AFU_ORTHOLOGUE AFUA_4G03910)-RELATED"/>
    <property type="match status" value="1"/>
</dbReference>
<dbReference type="CDD" id="cd16630">
    <property type="entry name" value="RING-HC_RBR_RNF216"/>
    <property type="match status" value="1"/>
</dbReference>
<dbReference type="OrthoDB" id="10009520at2759"/>
<dbReference type="SUPFAM" id="SSF57850">
    <property type="entry name" value="RING/U-box"/>
    <property type="match status" value="1"/>
</dbReference>
<proteinExistence type="predicted"/>
<keyword evidence="8" id="KW-0812">Transmembrane</keyword>
<dbReference type="InterPro" id="IPR044066">
    <property type="entry name" value="TRIAD_supradom"/>
</dbReference>
<keyword evidence="4" id="KW-0677">Repeat</keyword>
<dbReference type="InterPro" id="IPR047546">
    <property type="entry name" value="Rcat_RBR_RNF216"/>
</dbReference>
<dbReference type="PANTHER" id="PTHR22770">
    <property type="entry name" value="UBIQUITIN CONJUGATING ENZYME 7 INTERACTING PROTEIN-RELATED"/>
    <property type="match status" value="1"/>
</dbReference>